<proteinExistence type="inferred from homology"/>
<dbReference type="PROSITE" id="PS00136">
    <property type="entry name" value="SUBTILASE_ASP"/>
    <property type="match status" value="1"/>
</dbReference>
<dbReference type="PANTHER" id="PTHR43806:SF11">
    <property type="entry name" value="CEREVISIN-RELATED"/>
    <property type="match status" value="1"/>
</dbReference>
<keyword evidence="11" id="KW-1185">Reference proteome</keyword>
<dbReference type="CDD" id="cd07496">
    <property type="entry name" value="Peptidases_S8_13"/>
    <property type="match status" value="1"/>
</dbReference>
<feature type="chain" id="PRO_5047487239" evidence="7">
    <location>
        <begin position="26"/>
        <end position="651"/>
    </location>
</feature>
<feature type="signal peptide" evidence="7">
    <location>
        <begin position="1"/>
        <end position="25"/>
    </location>
</feature>
<dbReference type="Pfam" id="PF00082">
    <property type="entry name" value="Peptidase_S8"/>
    <property type="match status" value="1"/>
</dbReference>
<dbReference type="InterPro" id="IPR050131">
    <property type="entry name" value="Peptidase_S8_subtilisin-like"/>
</dbReference>
<dbReference type="PROSITE" id="PS51892">
    <property type="entry name" value="SUBTILASE"/>
    <property type="match status" value="1"/>
</dbReference>
<evidence type="ECO:0000259" key="9">
    <source>
        <dbReference type="Pfam" id="PF04151"/>
    </source>
</evidence>
<keyword evidence="4 5" id="KW-0720">Serine protease</keyword>
<evidence type="ECO:0000256" key="4">
    <source>
        <dbReference type="ARBA" id="ARBA00022825"/>
    </source>
</evidence>
<evidence type="ECO:0000259" key="8">
    <source>
        <dbReference type="Pfam" id="PF00082"/>
    </source>
</evidence>
<dbReference type="InterPro" id="IPR022398">
    <property type="entry name" value="Peptidase_S8_His-AS"/>
</dbReference>
<evidence type="ECO:0000313" key="10">
    <source>
        <dbReference type="EMBL" id="MBP1474749.1"/>
    </source>
</evidence>
<sequence>MSNRMRIGALLGASMAFAFSMAAHAAAPAGGLGATHYNLSSLKSDGHYDRFIVTWRPGSAERANPSLMRQSMGAALSRAGLVRATLSAQGMMQAPVQASYGRRLAIGADVLRTSRKLDRNEAAALMAQIASDPAVLHVAPDVLRHAVRDIAAPASLRPSAFKPSDTEFRQYQWDLKAPSGRATAFGDRNYGGAHVNAAWDLADGKGIVIAVLDTGITTHVDVNTKLAGAGYDFITDAFLSGRKNDGRIPGGWDPGDWTTGRPWQSMCTDEFNPPQPSSWHGTHVASTVGAERTNNGIGLAGIAYRARVLPIRVLGHCGGYDSDISDAIIWAAGGHVDGVPDNTHPAQVINLSLGGYGQCTADDPMGQAIALANKRGAVVVVAAGNDNDNAKYFSPASCPGTVTVAATGITSRRAYYSNYGRTVDLAAPGGGIYAGDRSSGEQVSDGFVWQAINSGATKPVADDSNYAGYAGTSQATPHVSGTVALMQAARLARGLKPLTPAAVLDILQRTAATPKVAPDHRIGAGILDAYAAVNMAINSGGTTSQATLLGNGVALSDLSGAKGSRTVYRIDVPEGAGKLSLRTSGGSGDVTLYVNRGTPATAEDYHCRSAHAGTSESVVLDHPAAGSWFVTVVGRTGYRGVSLVGKYLASR</sequence>
<dbReference type="InterPro" id="IPR034176">
    <property type="entry name" value="Peptidases_S8_13"/>
</dbReference>
<keyword evidence="2 5" id="KW-0645">Protease</keyword>
<dbReference type="Gene3D" id="3.40.50.200">
    <property type="entry name" value="Peptidase S8/S53 domain"/>
    <property type="match status" value="1"/>
</dbReference>
<evidence type="ECO:0000256" key="7">
    <source>
        <dbReference type="SAM" id="SignalP"/>
    </source>
</evidence>
<dbReference type="PANTHER" id="PTHR43806">
    <property type="entry name" value="PEPTIDASE S8"/>
    <property type="match status" value="1"/>
</dbReference>
<dbReference type="RefSeq" id="WP_209620174.1">
    <property type="nucleotide sequence ID" value="NZ_JAGJRS010000021.1"/>
</dbReference>
<dbReference type="SUPFAM" id="SSF52743">
    <property type="entry name" value="Subtilisin-like"/>
    <property type="match status" value="1"/>
</dbReference>
<gene>
    <name evidence="10" type="ORF">J7I44_10610</name>
</gene>
<dbReference type="EMBL" id="JAGJRS010000021">
    <property type="protein sequence ID" value="MBP1474749.1"/>
    <property type="molecule type" value="Genomic_DNA"/>
</dbReference>
<evidence type="ECO:0000256" key="3">
    <source>
        <dbReference type="ARBA" id="ARBA00022801"/>
    </source>
</evidence>
<dbReference type="Pfam" id="PF04151">
    <property type="entry name" value="PPC"/>
    <property type="match status" value="1"/>
</dbReference>
<organism evidence="10 11">
    <name type="scientific">Frateuria flava</name>
    <dbReference type="NCBI Taxonomy" id="2821489"/>
    <lineage>
        <taxon>Bacteria</taxon>
        <taxon>Pseudomonadati</taxon>
        <taxon>Pseudomonadota</taxon>
        <taxon>Gammaproteobacteria</taxon>
        <taxon>Lysobacterales</taxon>
        <taxon>Rhodanobacteraceae</taxon>
        <taxon>Frateuria</taxon>
    </lineage>
</organism>
<keyword evidence="3 5" id="KW-0378">Hydrolase</keyword>
<dbReference type="InterPro" id="IPR023828">
    <property type="entry name" value="Peptidase_S8_Ser-AS"/>
</dbReference>
<feature type="active site" description="Charge relay system" evidence="5">
    <location>
        <position position="473"/>
    </location>
</feature>
<evidence type="ECO:0000313" key="11">
    <source>
        <dbReference type="Proteomes" id="UP000823790"/>
    </source>
</evidence>
<protein>
    <submittedName>
        <fullName evidence="10">S8 family serine peptidase</fullName>
    </submittedName>
</protein>
<name>A0ABS4DNW0_9GAMM</name>
<feature type="active site" description="Charge relay system" evidence="5">
    <location>
        <position position="213"/>
    </location>
</feature>
<dbReference type="PRINTS" id="PR00723">
    <property type="entry name" value="SUBTILISIN"/>
</dbReference>
<reference evidence="10 11" key="1">
    <citation type="submission" date="2021-04" db="EMBL/GenBank/DDBJ databases">
        <authorList>
            <person name="Huq M.A."/>
        </authorList>
    </citation>
    <scope>NUCLEOTIDE SEQUENCE [LARGE SCALE GENOMIC DNA]</scope>
    <source>
        <strain evidence="10 11">MAH-13</strain>
    </source>
</reference>
<comment type="similarity">
    <text evidence="1 5 6">Belongs to the peptidase S8 family.</text>
</comment>
<dbReference type="InterPro" id="IPR023827">
    <property type="entry name" value="Peptidase_S8_Asp-AS"/>
</dbReference>
<feature type="domain" description="Peptidase S8/S53" evidence="8">
    <location>
        <begin position="204"/>
        <end position="525"/>
    </location>
</feature>
<keyword evidence="7" id="KW-0732">Signal</keyword>
<comment type="caution">
    <text evidence="10">The sequence shown here is derived from an EMBL/GenBank/DDBJ whole genome shotgun (WGS) entry which is preliminary data.</text>
</comment>
<evidence type="ECO:0000256" key="1">
    <source>
        <dbReference type="ARBA" id="ARBA00011073"/>
    </source>
</evidence>
<dbReference type="PROSITE" id="PS00137">
    <property type="entry name" value="SUBTILASE_HIS"/>
    <property type="match status" value="1"/>
</dbReference>
<evidence type="ECO:0000256" key="6">
    <source>
        <dbReference type="RuleBase" id="RU003355"/>
    </source>
</evidence>
<accession>A0ABS4DNW0</accession>
<dbReference type="InterPro" id="IPR015500">
    <property type="entry name" value="Peptidase_S8_subtilisin-rel"/>
</dbReference>
<feature type="active site" description="Charge relay system" evidence="5">
    <location>
        <position position="280"/>
    </location>
</feature>
<dbReference type="InterPro" id="IPR000209">
    <property type="entry name" value="Peptidase_S8/S53_dom"/>
</dbReference>
<dbReference type="Gene3D" id="2.60.120.380">
    <property type="match status" value="1"/>
</dbReference>
<evidence type="ECO:0000256" key="2">
    <source>
        <dbReference type="ARBA" id="ARBA00022670"/>
    </source>
</evidence>
<evidence type="ECO:0000256" key="5">
    <source>
        <dbReference type="PROSITE-ProRule" id="PRU01240"/>
    </source>
</evidence>
<dbReference type="Proteomes" id="UP000823790">
    <property type="component" value="Unassembled WGS sequence"/>
</dbReference>
<dbReference type="PROSITE" id="PS00138">
    <property type="entry name" value="SUBTILASE_SER"/>
    <property type="match status" value="1"/>
</dbReference>
<dbReference type="InterPro" id="IPR036852">
    <property type="entry name" value="Peptidase_S8/S53_dom_sf"/>
</dbReference>
<dbReference type="InterPro" id="IPR007280">
    <property type="entry name" value="Peptidase_C_arc/bac"/>
</dbReference>
<feature type="domain" description="Peptidase C-terminal archaeal/bacterial" evidence="9">
    <location>
        <begin position="566"/>
        <end position="633"/>
    </location>
</feature>